<evidence type="ECO:0000313" key="3">
    <source>
        <dbReference type="Proteomes" id="UP000289257"/>
    </source>
</evidence>
<protein>
    <submittedName>
        <fullName evidence="2">Uncharacterized protein</fullName>
    </submittedName>
</protein>
<comment type="caution">
    <text evidence="2">The sequence shown here is derived from an EMBL/GenBank/DDBJ whole genome shotgun (WGS) entry which is preliminary data.</text>
</comment>
<sequence>MEQIPTQAAAKKKKSSKFLCIAPWVGSALFVAVLAIGAYFYVTKKPIVVVPAGNTTSVSTIVCDDAIVNTYNAASKLQVRTPGGDVTTDVDALTRLDATIRSKTGFEQDPTCQTILFWNAITSSDVGKATIALKAIQSLHDAHNYADSNLENTTSISVMKDSLTALSTNKV</sequence>
<keyword evidence="3" id="KW-1185">Reference proteome</keyword>
<reference evidence="2" key="1">
    <citation type="submission" date="2019-01" db="EMBL/GenBank/DDBJ databases">
        <title>Genomic signatures and co-occurrence patterns of the ultra-small Saccharimodia (Patescibacteria phylum) suggest a symbiotic lifestyle.</title>
        <authorList>
            <person name="Lemos L."/>
            <person name="Medeiros J."/>
            <person name="Andreote F."/>
            <person name="Fernandes G."/>
            <person name="Varani A."/>
            <person name="Oliveira G."/>
            <person name="Pylro V."/>
        </authorList>
    </citation>
    <scope>NUCLEOTIDE SEQUENCE [LARGE SCALE GENOMIC DNA]</scope>
    <source>
        <strain evidence="2">AMD02</strain>
    </source>
</reference>
<organism evidence="2 3">
    <name type="scientific">Candidatus Microsaccharimonas sossegonensis</name>
    <dbReference type="NCBI Taxonomy" id="2506948"/>
    <lineage>
        <taxon>Bacteria</taxon>
        <taxon>Candidatus Saccharimonadota</taxon>
        <taxon>Candidatus Saccharimonadia</taxon>
        <taxon>Candidatus Saccharimonadales</taxon>
        <taxon>Candidatus Saccharimonadaceae</taxon>
        <taxon>Candidatus Microsaccharimonas</taxon>
    </lineage>
</organism>
<gene>
    <name evidence="2" type="ORF">EOT05_01670</name>
</gene>
<proteinExistence type="predicted"/>
<dbReference type="EMBL" id="SCKX01000001">
    <property type="protein sequence ID" value="RWZ78449.1"/>
    <property type="molecule type" value="Genomic_DNA"/>
</dbReference>
<keyword evidence="1" id="KW-1133">Transmembrane helix</keyword>
<feature type="transmembrane region" description="Helical" evidence="1">
    <location>
        <begin position="21"/>
        <end position="42"/>
    </location>
</feature>
<evidence type="ECO:0000313" key="2">
    <source>
        <dbReference type="EMBL" id="RWZ78449.1"/>
    </source>
</evidence>
<accession>A0A4Q0AHK6</accession>
<dbReference type="Proteomes" id="UP000289257">
    <property type="component" value="Unassembled WGS sequence"/>
</dbReference>
<evidence type="ECO:0000256" key="1">
    <source>
        <dbReference type="SAM" id="Phobius"/>
    </source>
</evidence>
<dbReference type="AlphaFoldDB" id="A0A4Q0AHK6"/>
<keyword evidence="1" id="KW-0812">Transmembrane</keyword>
<keyword evidence="1" id="KW-0472">Membrane</keyword>
<name>A0A4Q0AHK6_9BACT</name>